<dbReference type="GeneID" id="81592706"/>
<sequence length="631" mass="70664">MTFLYVGLQDSYPKCGQEWNEDDSSDLVNRFGKSLEKVGQLDKGQMVEVLERAKWAGFTRWHMLTALDGSCFSSTYRNDGHTSFGVTVNFELVRRFGADLEQLRKLTRPQMYKVAIGLESAGFVDGFTVLEPIQDSLVSSENCFTDAIQPAPRLPPQPPVSPCPKPDASSMFADSLSWMDYLNSPENTDVGLADCSFITTDTLSESASPMGEPILASNSHSHLAMTSPANTFTPGDGTPSYSTPFTPCPNPDERTLLNSEPDTTIASPKPVFAPGFDEGLLCYPRPPSFDVEELSVRQQPISLESRRLSDIQTESTNELIGTRGDHLIGPMTLNSSEESLKCLLRSCDATLDDNRTQGILDTSAHSLFAKDLDQILRPLFDHWNSYKTLELTALGLPVQWRGIDAAADYLRMLDYEQKSPYLNPIAKRIGQVLLYFNYEELCRHPYRHLSCSSSKANATQVLNSILAAYWDDPRYSKSLQSRRDRVTGYHVRRGRWWWRLAGTLGVGILLLGNTSLVDVMCNKSFTNPQIQAFVAFSQKTRPGTVRTFEASESIVKSLVFGQVTDDLHELLFNNDVGLLRHEELVRIQNEDEQALKVQLSQDSWEAVDAEKYAMRKMTNLLGWNPDNVALM</sequence>
<dbReference type="EMBL" id="JAQJAE010000006">
    <property type="protein sequence ID" value="KAJ5588732.1"/>
    <property type="molecule type" value="Genomic_DNA"/>
</dbReference>
<gene>
    <name evidence="1" type="ORF">N7537_011410</name>
</gene>
<keyword evidence="2" id="KW-1185">Reference proteome</keyword>
<reference evidence="1" key="2">
    <citation type="submission" date="2023-01" db="EMBL/GenBank/DDBJ databases">
        <authorList>
            <person name="Petersen C."/>
        </authorList>
    </citation>
    <scope>NUCLEOTIDE SEQUENCE</scope>
    <source>
        <strain evidence="1">IBT 12815</strain>
    </source>
</reference>
<organism evidence="1 2">
    <name type="scientific">Penicillium hordei</name>
    <dbReference type="NCBI Taxonomy" id="40994"/>
    <lineage>
        <taxon>Eukaryota</taxon>
        <taxon>Fungi</taxon>
        <taxon>Dikarya</taxon>
        <taxon>Ascomycota</taxon>
        <taxon>Pezizomycotina</taxon>
        <taxon>Eurotiomycetes</taxon>
        <taxon>Eurotiomycetidae</taxon>
        <taxon>Eurotiales</taxon>
        <taxon>Aspergillaceae</taxon>
        <taxon>Penicillium</taxon>
    </lineage>
</organism>
<proteinExistence type="predicted"/>
<evidence type="ECO:0000313" key="2">
    <source>
        <dbReference type="Proteomes" id="UP001213799"/>
    </source>
</evidence>
<evidence type="ECO:0000313" key="1">
    <source>
        <dbReference type="EMBL" id="KAJ5588732.1"/>
    </source>
</evidence>
<dbReference type="AlphaFoldDB" id="A0AAD6DN24"/>
<dbReference type="Proteomes" id="UP001213799">
    <property type="component" value="Unassembled WGS sequence"/>
</dbReference>
<protein>
    <submittedName>
        <fullName evidence="1">Uncharacterized protein</fullName>
    </submittedName>
</protein>
<reference evidence="1" key="1">
    <citation type="journal article" date="2023" name="IMA Fungus">
        <title>Comparative genomic study of the Penicillium genus elucidates a diverse pangenome and 15 lateral gene transfer events.</title>
        <authorList>
            <person name="Petersen C."/>
            <person name="Sorensen T."/>
            <person name="Nielsen M.R."/>
            <person name="Sondergaard T.E."/>
            <person name="Sorensen J.L."/>
            <person name="Fitzpatrick D.A."/>
            <person name="Frisvad J.C."/>
            <person name="Nielsen K.L."/>
        </authorList>
    </citation>
    <scope>NUCLEOTIDE SEQUENCE</scope>
    <source>
        <strain evidence="1">IBT 12815</strain>
    </source>
</reference>
<name>A0AAD6DN24_9EURO</name>
<comment type="caution">
    <text evidence="1">The sequence shown here is derived from an EMBL/GenBank/DDBJ whole genome shotgun (WGS) entry which is preliminary data.</text>
</comment>
<accession>A0AAD6DN24</accession>
<dbReference type="RefSeq" id="XP_056747751.1">
    <property type="nucleotide sequence ID" value="XM_056902464.1"/>
</dbReference>